<keyword evidence="1" id="KW-1133">Transmembrane helix</keyword>
<keyword evidence="1" id="KW-0812">Transmembrane</keyword>
<feature type="transmembrane region" description="Helical" evidence="1">
    <location>
        <begin position="98"/>
        <end position="114"/>
    </location>
</feature>
<organism evidence="2 3">
    <name type="scientific">Dimargaris verticillata</name>
    <dbReference type="NCBI Taxonomy" id="2761393"/>
    <lineage>
        <taxon>Eukaryota</taxon>
        <taxon>Fungi</taxon>
        <taxon>Fungi incertae sedis</taxon>
        <taxon>Zoopagomycota</taxon>
        <taxon>Kickxellomycotina</taxon>
        <taxon>Dimargaritomycetes</taxon>
        <taxon>Dimargaritales</taxon>
        <taxon>Dimargaritaceae</taxon>
        <taxon>Dimargaris</taxon>
    </lineage>
</organism>
<comment type="caution">
    <text evidence="2">The sequence shown here is derived from an EMBL/GenBank/DDBJ whole genome shotgun (WGS) entry which is preliminary data.</text>
</comment>
<name>A0A9W8AYW7_9FUNG</name>
<accession>A0A9W8AYW7</accession>
<dbReference type="OrthoDB" id="5592846at2759"/>
<proteinExistence type="predicted"/>
<evidence type="ECO:0000313" key="3">
    <source>
        <dbReference type="Proteomes" id="UP001151582"/>
    </source>
</evidence>
<feature type="transmembrane region" description="Helical" evidence="1">
    <location>
        <begin position="66"/>
        <end position="86"/>
    </location>
</feature>
<dbReference type="Proteomes" id="UP001151582">
    <property type="component" value="Unassembled WGS sequence"/>
</dbReference>
<reference evidence="2" key="1">
    <citation type="submission" date="2022-07" db="EMBL/GenBank/DDBJ databases">
        <title>Phylogenomic reconstructions and comparative analyses of Kickxellomycotina fungi.</title>
        <authorList>
            <person name="Reynolds N.K."/>
            <person name="Stajich J.E."/>
            <person name="Barry K."/>
            <person name="Grigoriev I.V."/>
            <person name="Crous P."/>
            <person name="Smith M.E."/>
        </authorList>
    </citation>
    <scope>NUCLEOTIDE SEQUENCE</scope>
    <source>
        <strain evidence="2">RSA 567</strain>
    </source>
</reference>
<keyword evidence="1" id="KW-0472">Membrane</keyword>
<evidence type="ECO:0000313" key="2">
    <source>
        <dbReference type="EMBL" id="KAJ1972344.1"/>
    </source>
</evidence>
<gene>
    <name evidence="2" type="ORF">H4R34_005440</name>
</gene>
<sequence length="242" mass="27585">FRLLILYQIFICKRPPGGLWFYAIPFLTYIPGLIIGVPATLLPAFLGTSTFETGKTYCVVHTPYVAVYWVYSAMLVLFLFGLAFAIRHIKASFNEFHEMLWALIPTAIALFYSSGLGVSDYQYTQWARLTTALLTLIAASSFFWAVYWRPLYGYWFNRDQYLNEFNKSLAVDGFSTLNGSTCNRSNHTVITSVSEKPHNVPSASQLPDPDYELFSQIAHLSRTPLDMGLPTFPNLRHERHLV</sequence>
<feature type="transmembrane region" description="Helical" evidence="1">
    <location>
        <begin position="126"/>
        <end position="148"/>
    </location>
</feature>
<dbReference type="EMBL" id="JANBQB010001084">
    <property type="protein sequence ID" value="KAJ1972344.1"/>
    <property type="molecule type" value="Genomic_DNA"/>
</dbReference>
<dbReference type="AlphaFoldDB" id="A0A9W8AYW7"/>
<feature type="transmembrane region" description="Helical" evidence="1">
    <location>
        <begin position="20"/>
        <end position="46"/>
    </location>
</feature>
<keyword evidence="3" id="KW-1185">Reference proteome</keyword>
<protein>
    <submittedName>
        <fullName evidence="2">Uncharacterized protein</fullName>
    </submittedName>
</protein>
<feature type="non-terminal residue" evidence="2">
    <location>
        <position position="1"/>
    </location>
</feature>
<evidence type="ECO:0000256" key="1">
    <source>
        <dbReference type="SAM" id="Phobius"/>
    </source>
</evidence>